<feature type="transmembrane region" description="Helical" evidence="7">
    <location>
        <begin position="184"/>
        <end position="206"/>
    </location>
</feature>
<evidence type="ECO:0000256" key="6">
    <source>
        <dbReference type="SAM" id="MobiDB-lite"/>
    </source>
</evidence>
<feature type="transmembrane region" description="Helical" evidence="7">
    <location>
        <begin position="381"/>
        <end position="408"/>
    </location>
</feature>
<dbReference type="Proteomes" id="UP000799444">
    <property type="component" value="Unassembled WGS sequence"/>
</dbReference>
<keyword evidence="4 7" id="KW-1133">Transmembrane helix</keyword>
<comment type="subcellular location">
    <subcellularLocation>
        <location evidence="1">Membrane</location>
        <topology evidence="1">Multi-pass membrane protein</topology>
    </subcellularLocation>
</comment>
<accession>A0A9P4UWG8</accession>
<feature type="transmembrane region" description="Helical" evidence="7">
    <location>
        <begin position="127"/>
        <end position="146"/>
    </location>
</feature>
<keyword evidence="2" id="KW-0813">Transport</keyword>
<feature type="region of interest" description="Disordered" evidence="6">
    <location>
        <begin position="1"/>
        <end position="47"/>
    </location>
</feature>
<feature type="compositionally biased region" description="Basic and acidic residues" evidence="6">
    <location>
        <begin position="482"/>
        <end position="497"/>
    </location>
</feature>
<dbReference type="OrthoDB" id="419616at2759"/>
<dbReference type="Gene3D" id="1.20.1250.20">
    <property type="entry name" value="MFS general substrate transporter like domains"/>
    <property type="match status" value="1"/>
</dbReference>
<keyword evidence="3 7" id="KW-0812">Transmembrane</keyword>
<evidence type="ECO:0000256" key="3">
    <source>
        <dbReference type="ARBA" id="ARBA00022692"/>
    </source>
</evidence>
<feature type="transmembrane region" description="Helical" evidence="7">
    <location>
        <begin position="278"/>
        <end position="299"/>
    </location>
</feature>
<dbReference type="AlphaFoldDB" id="A0A9P4UWG8"/>
<feature type="compositionally biased region" description="Acidic residues" evidence="6">
    <location>
        <begin position="1"/>
        <end position="12"/>
    </location>
</feature>
<evidence type="ECO:0000256" key="4">
    <source>
        <dbReference type="ARBA" id="ARBA00022989"/>
    </source>
</evidence>
<keyword evidence="10" id="KW-1185">Reference proteome</keyword>
<keyword evidence="5 7" id="KW-0472">Membrane</keyword>
<feature type="transmembrane region" description="Helical" evidence="7">
    <location>
        <begin position="57"/>
        <end position="78"/>
    </location>
</feature>
<evidence type="ECO:0000259" key="8">
    <source>
        <dbReference type="PROSITE" id="PS50850"/>
    </source>
</evidence>
<dbReference type="Pfam" id="PF07690">
    <property type="entry name" value="MFS_1"/>
    <property type="match status" value="1"/>
</dbReference>
<dbReference type="InterPro" id="IPR011701">
    <property type="entry name" value="MFS"/>
</dbReference>
<feature type="domain" description="Major facilitator superfamily (MFS) profile" evidence="8">
    <location>
        <begin position="56"/>
        <end position="480"/>
    </location>
</feature>
<dbReference type="PANTHER" id="PTHR23504">
    <property type="entry name" value="MAJOR FACILITATOR SUPERFAMILY DOMAIN-CONTAINING PROTEIN 10"/>
    <property type="match status" value="1"/>
</dbReference>
<evidence type="ECO:0000256" key="5">
    <source>
        <dbReference type="ARBA" id="ARBA00023136"/>
    </source>
</evidence>
<feature type="transmembrane region" description="Helical" evidence="7">
    <location>
        <begin position="420"/>
        <end position="445"/>
    </location>
</feature>
<dbReference type="EMBL" id="ML996305">
    <property type="protein sequence ID" value="KAF2727906.1"/>
    <property type="molecule type" value="Genomic_DNA"/>
</dbReference>
<sequence length="507" mass="54923">MPPSIEADDDDGSTTPRPLTDERTPLLPEPTTSDPSASEPGIHDEEDEDAPLPVLQIVLLCYASFIEPIAYFSIFPYINTMIERTGGVETDSVGFYAGLIESLFSLTQMGVMVFWGKASDRYGRKPVLVVSLAGVSAATALFGFSQNLWQMVLFRCVAGVFAGTVVTIRAMISENSTKKTQARAFSYFAFVRNMGIFAGPLLGGIFDSPARKYKSVFGNSQFFKDYPHAFPGFVCGAIGASAIPLLMLFGRETLHLHKSRKKANEAPMSTWELLKHPGVAQVTIIYQYVLILAFAYTAVDPTFLYTPVDMGGIGFKDREELIGAAIALGGASQAIWLLFIFTPLHKRIGTGGVLRLCAATWPFFFAAHSLCNIFLRHGLVVAFWIVGPVSVVVGCGVAMAFTAIQLAVNDIAPSHETFGTLNAIVLAASSGLRAVVPALSTSLFAVGVKIRVLSGQLFWVVIILLACGLLPLLRILPEKAEGRPKRVEDEERRRGEADLQNGGAERD</sequence>
<evidence type="ECO:0000313" key="10">
    <source>
        <dbReference type="Proteomes" id="UP000799444"/>
    </source>
</evidence>
<proteinExistence type="predicted"/>
<gene>
    <name evidence="9" type="ORF">EJ04DRAFT_450390</name>
</gene>
<dbReference type="InterPro" id="IPR020846">
    <property type="entry name" value="MFS_dom"/>
</dbReference>
<feature type="region of interest" description="Disordered" evidence="6">
    <location>
        <begin position="482"/>
        <end position="507"/>
    </location>
</feature>
<dbReference type="InterPro" id="IPR036259">
    <property type="entry name" value="MFS_trans_sf"/>
</dbReference>
<evidence type="ECO:0000256" key="2">
    <source>
        <dbReference type="ARBA" id="ARBA00022448"/>
    </source>
</evidence>
<protein>
    <submittedName>
        <fullName evidence="9">MFS general substrate transporter</fullName>
    </submittedName>
</protein>
<feature type="transmembrane region" description="Helical" evidence="7">
    <location>
        <begin position="457"/>
        <end position="476"/>
    </location>
</feature>
<name>A0A9P4UWG8_9PLEO</name>
<feature type="transmembrane region" description="Helical" evidence="7">
    <location>
        <begin position="226"/>
        <end position="250"/>
    </location>
</feature>
<feature type="transmembrane region" description="Helical" evidence="7">
    <location>
        <begin position="152"/>
        <end position="172"/>
    </location>
</feature>
<comment type="caution">
    <text evidence="9">The sequence shown here is derived from an EMBL/GenBank/DDBJ whole genome shotgun (WGS) entry which is preliminary data.</text>
</comment>
<evidence type="ECO:0000256" key="7">
    <source>
        <dbReference type="SAM" id="Phobius"/>
    </source>
</evidence>
<feature type="transmembrane region" description="Helical" evidence="7">
    <location>
        <begin position="321"/>
        <end position="341"/>
    </location>
</feature>
<dbReference type="GO" id="GO:0016020">
    <property type="term" value="C:membrane"/>
    <property type="evidence" value="ECO:0007669"/>
    <property type="project" value="UniProtKB-SubCell"/>
</dbReference>
<evidence type="ECO:0000313" key="9">
    <source>
        <dbReference type="EMBL" id="KAF2727906.1"/>
    </source>
</evidence>
<organism evidence="9 10">
    <name type="scientific">Polyplosphaeria fusca</name>
    <dbReference type="NCBI Taxonomy" id="682080"/>
    <lineage>
        <taxon>Eukaryota</taxon>
        <taxon>Fungi</taxon>
        <taxon>Dikarya</taxon>
        <taxon>Ascomycota</taxon>
        <taxon>Pezizomycotina</taxon>
        <taxon>Dothideomycetes</taxon>
        <taxon>Pleosporomycetidae</taxon>
        <taxon>Pleosporales</taxon>
        <taxon>Tetraplosphaeriaceae</taxon>
        <taxon>Polyplosphaeria</taxon>
    </lineage>
</organism>
<dbReference type="PANTHER" id="PTHR23504:SF3">
    <property type="entry name" value="MAJOR FACILITATOR SUPERFAMILY (MFS) PROFILE DOMAIN-CONTAINING PROTEIN"/>
    <property type="match status" value="1"/>
</dbReference>
<dbReference type="InterPro" id="IPR001958">
    <property type="entry name" value="Tet-R_TetA/multi-R_MdtG-like"/>
</dbReference>
<dbReference type="SUPFAM" id="SSF103473">
    <property type="entry name" value="MFS general substrate transporter"/>
    <property type="match status" value="1"/>
</dbReference>
<dbReference type="PRINTS" id="PR01035">
    <property type="entry name" value="TCRTETA"/>
</dbReference>
<dbReference type="GO" id="GO:0022857">
    <property type="term" value="F:transmembrane transporter activity"/>
    <property type="evidence" value="ECO:0007669"/>
    <property type="project" value="InterPro"/>
</dbReference>
<feature type="transmembrane region" description="Helical" evidence="7">
    <location>
        <begin position="353"/>
        <end position="375"/>
    </location>
</feature>
<dbReference type="PROSITE" id="PS50850">
    <property type="entry name" value="MFS"/>
    <property type="match status" value="1"/>
</dbReference>
<reference evidence="9" key="1">
    <citation type="journal article" date="2020" name="Stud. Mycol.">
        <title>101 Dothideomycetes genomes: a test case for predicting lifestyles and emergence of pathogens.</title>
        <authorList>
            <person name="Haridas S."/>
            <person name="Albert R."/>
            <person name="Binder M."/>
            <person name="Bloem J."/>
            <person name="Labutti K."/>
            <person name="Salamov A."/>
            <person name="Andreopoulos B."/>
            <person name="Baker S."/>
            <person name="Barry K."/>
            <person name="Bills G."/>
            <person name="Bluhm B."/>
            <person name="Cannon C."/>
            <person name="Castanera R."/>
            <person name="Culley D."/>
            <person name="Daum C."/>
            <person name="Ezra D."/>
            <person name="Gonzalez J."/>
            <person name="Henrissat B."/>
            <person name="Kuo A."/>
            <person name="Liang C."/>
            <person name="Lipzen A."/>
            <person name="Lutzoni F."/>
            <person name="Magnuson J."/>
            <person name="Mondo S."/>
            <person name="Nolan M."/>
            <person name="Ohm R."/>
            <person name="Pangilinan J."/>
            <person name="Park H.-J."/>
            <person name="Ramirez L."/>
            <person name="Alfaro M."/>
            <person name="Sun H."/>
            <person name="Tritt A."/>
            <person name="Yoshinaga Y."/>
            <person name="Zwiers L.-H."/>
            <person name="Turgeon B."/>
            <person name="Goodwin S."/>
            <person name="Spatafora J."/>
            <person name="Crous P."/>
            <person name="Grigoriev I."/>
        </authorList>
    </citation>
    <scope>NUCLEOTIDE SEQUENCE</scope>
    <source>
        <strain evidence="9">CBS 125425</strain>
    </source>
</reference>
<evidence type="ECO:0000256" key="1">
    <source>
        <dbReference type="ARBA" id="ARBA00004141"/>
    </source>
</evidence>
<dbReference type="CDD" id="cd17330">
    <property type="entry name" value="MFS_SLC46_TetA_like"/>
    <property type="match status" value="1"/>
</dbReference>